<evidence type="ECO:0000313" key="3">
    <source>
        <dbReference type="Proteomes" id="UP000309340"/>
    </source>
</evidence>
<comment type="caution">
    <text evidence="2">The sequence shown here is derived from an EMBL/GenBank/DDBJ whole genome shotgun (WGS) entry which is preliminary data.</text>
</comment>
<dbReference type="AlphaFoldDB" id="A0A4U0WTA5"/>
<accession>A0A4U0WTA5</accession>
<proteinExistence type="predicted"/>
<sequence length="240" mass="25647">MDAVAVTRGEFVYRDTLFVDVGGEGKRPPQAAEAEFESFLNGKAQEKDPVAHWYKAQLIHYGLQRSKEKNMANVGLQQALNHGKFKVPPHISEMEARMRKEYAAAVRKAKKAGAGEPAGDTTPKATNKRKNDDDAAAESSKRTKISLSVGGIAINIEHDAHGQAKATSTKSGETTVANMPKKMPAPKVGGIADTSRGATRNGLSSKAKISGICINPKSTAACVKAETKSQALPKLKVEPR</sequence>
<dbReference type="EMBL" id="NAJQ01000786">
    <property type="protein sequence ID" value="TKA64905.1"/>
    <property type="molecule type" value="Genomic_DNA"/>
</dbReference>
<keyword evidence="3" id="KW-1185">Reference proteome</keyword>
<reference evidence="2 3" key="1">
    <citation type="submission" date="2017-03" db="EMBL/GenBank/DDBJ databases">
        <title>Genomes of endolithic fungi from Antarctica.</title>
        <authorList>
            <person name="Coleine C."/>
            <person name="Masonjones S."/>
            <person name="Stajich J.E."/>
        </authorList>
    </citation>
    <scope>NUCLEOTIDE SEQUENCE [LARGE SCALE GENOMIC DNA]</scope>
    <source>
        <strain evidence="2 3">CCFEE 5184</strain>
    </source>
</reference>
<feature type="compositionally biased region" description="Polar residues" evidence="1">
    <location>
        <begin position="165"/>
        <end position="177"/>
    </location>
</feature>
<dbReference type="Proteomes" id="UP000309340">
    <property type="component" value="Unassembled WGS sequence"/>
</dbReference>
<evidence type="ECO:0000313" key="2">
    <source>
        <dbReference type="EMBL" id="TKA64905.1"/>
    </source>
</evidence>
<feature type="region of interest" description="Disordered" evidence="1">
    <location>
        <begin position="160"/>
        <end position="204"/>
    </location>
</feature>
<name>A0A4U0WTA5_9PEZI</name>
<feature type="region of interest" description="Disordered" evidence="1">
    <location>
        <begin position="107"/>
        <end position="142"/>
    </location>
</feature>
<dbReference type="OrthoDB" id="4121058at2759"/>
<organism evidence="2 3">
    <name type="scientific">Friedmanniomyces simplex</name>
    <dbReference type="NCBI Taxonomy" id="329884"/>
    <lineage>
        <taxon>Eukaryota</taxon>
        <taxon>Fungi</taxon>
        <taxon>Dikarya</taxon>
        <taxon>Ascomycota</taxon>
        <taxon>Pezizomycotina</taxon>
        <taxon>Dothideomycetes</taxon>
        <taxon>Dothideomycetidae</taxon>
        <taxon>Mycosphaerellales</taxon>
        <taxon>Teratosphaeriaceae</taxon>
        <taxon>Friedmanniomyces</taxon>
    </lineage>
</organism>
<protein>
    <submittedName>
        <fullName evidence="2">Uncharacterized protein</fullName>
    </submittedName>
</protein>
<evidence type="ECO:0000256" key="1">
    <source>
        <dbReference type="SAM" id="MobiDB-lite"/>
    </source>
</evidence>
<gene>
    <name evidence="2" type="ORF">B0A55_10294</name>
</gene>